<protein>
    <recommendedName>
        <fullName evidence="3">Leucine-rich repeat domain-containing protein</fullName>
    </recommendedName>
</protein>
<accession>A0A412SPJ2</accession>
<dbReference type="InterPro" id="IPR032675">
    <property type="entry name" value="LRR_dom_sf"/>
</dbReference>
<comment type="caution">
    <text evidence="1">The sequence shown here is derived from an EMBL/GenBank/DDBJ whole genome shotgun (WGS) entry which is preliminary data.</text>
</comment>
<reference evidence="1 2" key="1">
    <citation type="submission" date="2018-08" db="EMBL/GenBank/DDBJ databases">
        <title>A genome reference for cultivated species of the human gut microbiota.</title>
        <authorList>
            <person name="Zou Y."/>
            <person name="Xue W."/>
            <person name="Luo G."/>
        </authorList>
    </citation>
    <scope>NUCLEOTIDE SEQUENCE [LARGE SCALE GENOMIC DNA]</scope>
    <source>
        <strain evidence="1 2">AF17-20</strain>
    </source>
</reference>
<dbReference type="EMBL" id="QRXV01000008">
    <property type="protein sequence ID" value="RGU39630.1"/>
    <property type="molecule type" value="Genomic_DNA"/>
</dbReference>
<dbReference type="AlphaFoldDB" id="A0A412SPJ2"/>
<dbReference type="Proteomes" id="UP000284022">
    <property type="component" value="Unassembled WGS sequence"/>
</dbReference>
<dbReference type="RefSeq" id="WP_117922796.1">
    <property type="nucleotide sequence ID" value="NZ_QRXV01000008.1"/>
</dbReference>
<dbReference type="SUPFAM" id="SSF52058">
    <property type="entry name" value="L domain-like"/>
    <property type="match status" value="1"/>
</dbReference>
<evidence type="ECO:0008006" key="3">
    <source>
        <dbReference type="Google" id="ProtNLM"/>
    </source>
</evidence>
<evidence type="ECO:0000313" key="2">
    <source>
        <dbReference type="Proteomes" id="UP000284022"/>
    </source>
</evidence>
<dbReference type="Gene3D" id="3.80.10.10">
    <property type="entry name" value="Ribonuclease Inhibitor"/>
    <property type="match status" value="1"/>
</dbReference>
<sequence>MFIEKLNQYTEEQIIGLKNEDNKLRLLIEEQPDIEKLKLLKEAIINETTEVTLVMYSNNNNLIAFSYFECISDNIIGVESYNYTENILKTIEGISIFRNLRSIVIDALYDNKLCIDELVSLEKLEELCMSFYPITKYQYPTLNKLNGLKRLKIKGLDSNILSCLPNLETLTCFNLKDGTHLGIKAPNLRNIDIYRSPKILNLNFLLDLKKLISIGLDGLSNVEEMPDLSSLHSLTGMSLANMKRLQSFPLYHENLKNLLLQLPFDVLDNIIPENLPNLKHISVNLGSDKKNGMVLDRFNGICEVGIW</sequence>
<evidence type="ECO:0000313" key="1">
    <source>
        <dbReference type="EMBL" id="RGU39630.1"/>
    </source>
</evidence>
<proteinExistence type="predicted"/>
<organism evidence="1 2">
    <name type="scientific">Bacteroides uniformis</name>
    <dbReference type="NCBI Taxonomy" id="820"/>
    <lineage>
        <taxon>Bacteria</taxon>
        <taxon>Pseudomonadati</taxon>
        <taxon>Bacteroidota</taxon>
        <taxon>Bacteroidia</taxon>
        <taxon>Bacteroidales</taxon>
        <taxon>Bacteroidaceae</taxon>
        <taxon>Bacteroides</taxon>
    </lineage>
</organism>
<gene>
    <name evidence="1" type="ORF">DWW83_09920</name>
</gene>
<name>A0A412SPJ2_BACUN</name>